<reference evidence="1" key="1">
    <citation type="submission" date="2020-05" db="EMBL/GenBank/DDBJ databases">
        <title>Phylogenomic resolution of chytrid fungi.</title>
        <authorList>
            <person name="Stajich J.E."/>
            <person name="Amses K."/>
            <person name="Simmons R."/>
            <person name="Seto K."/>
            <person name="Myers J."/>
            <person name="Bonds A."/>
            <person name="Quandt C.A."/>
            <person name="Barry K."/>
            <person name="Liu P."/>
            <person name="Grigoriev I."/>
            <person name="Longcore J.E."/>
            <person name="James T.Y."/>
        </authorList>
    </citation>
    <scope>NUCLEOTIDE SEQUENCE</scope>
    <source>
        <strain evidence="1">PLAUS21</strain>
    </source>
</reference>
<dbReference type="AlphaFoldDB" id="A0AAD5UCK6"/>
<dbReference type="EMBL" id="JADGKB010000220">
    <property type="protein sequence ID" value="KAJ3250834.1"/>
    <property type="molecule type" value="Genomic_DNA"/>
</dbReference>
<gene>
    <name evidence="1" type="ORF">HK103_003151</name>
</gene>
<name>A0AAD5UCK6_9FUNG</name>
<evidence type="ECO:0000313" key="1">
    <source>
        <dbReference type="EMBL" id="KAJ3250834.1"/>
    </source>
</evidence>
<organism evidence="1 2">
    <name type="scientific">Boothiomyces macroporosus</name>
    <dbReference type="NCBI Taxonomy" id="261099"/>
    <lineage>
        <taxon>Eukaryota</taxon>
        <taxon>Fungi</taxon>
        <taxon>Fungi incertae sedis</taxon>
        <taxon>Chytridiomycota</taxon>
        <taxon>Chytridiomycota incertae sedis</taxon>
        <taxon>Chytridiomycetes</taxon>
        <taxon>Rhizophydiales</taxon>
        <taxon>Terramycetaceae</taxon>
        <taxon>Boothiomyces</taxon>
    </lineage>
</organism>
<comment type="caution">
    <text evidence="1">The sequence shown here is derived from an EMBL/GenBank/DDBJ whole genome shotgun (WGS) entry which is preliminary data.</text>
</comment>
<dbReference type="Proteomes" id="UP001210925">
    <property type="component" value="Unassembled WGS sequence"/>
</dbReference>
<accession>A0AAD5UCK6</accession>
<protein>
    <submittedName>
        <fullName evidence="1">Uncharacterized protein</fullName>
    </submittedName>
</protein>
<evidence type="ECO:0000313" key="2">
    <source>
        <dbReference type="Proteomes" id="UP001210925"/>
    </source>
</evidence>
<sequence>MSSNLQLAIKTNLTILETFSPALFSNVSDSKEWEKTILNLLLFLDANIHSKFALCYPTTSKTIKEFKSAVFQYCSGFMHFRKSDLDYYRGERFELFILNLSNIIMKKKYQELLKEKQQDNIQVSDLSPLKIPIETRALILKDSINYQYKILQENLDLSHLQQAKLQAFETRLKHEIEATKMRLEGFNKTELENQVKEKMQEKRELHERNLFWKSFIEFVDKL</sequence>
<keyword evidence="2" id="KW-1185">Reference proteome</keyword>
<proteinExistence type="predicted"/>